<gene>
    <name evidence="3" type="ORF">HH303_07385</name>
</gene>
<protein>
    <submittedName>
        <fullName evidence="3">SRPBCC family protein</fullName>
    </submittedName>
</protein>
<dbReference type="InterPro" id="IPR013538">
    <property type="entry name" value="ASHA1/2-like_C"/>
</dbReference>
<organism evidence="3 4">
    <name type="scientific">Pacificispira spongiicola</name>
    <dbReference type="NCBI Taxonomy" id="2729598"/>
    <lineage>
        <taxon>Bacteria</taxon>
        <taxon>Pseudomonadati</taxon>
        <taxon>Pseudomonadota</taxon>
        <taxon>Alphaproteobacteria</taxon>
        <taxon>Rhodospirillales</taxon>
        <taxon>Rhodospirillaceae</taxon>
        <taxon>Pacificispira</taxon>
    </lineage>
</organism>
<keyword evidence="4" id="KW-1185">Reference proteome</keyword>
<dbReference type="Gene3D" id="3.30.530.20">
    <property type="match status" value="1"/>
</dbReference>
<feature type="domain" description="Activator of Hsp90 ATPase homologue 1/2-like C-terminal" evidence="2">
    <location>
        <begin position="28"/>
        <end position="150"/>
    </location>
</feature>
<name>A0A7Y0DZ80_9PROT</name>
<dbReference type="RefSeq" id="WP_169624587.1">
    <property type="nucleotide sequence ID" value="NZ_JABBNT010000002.1"/>
</dbReference>
<evidence type="ECO:0000313" key="4">
    <source>
        <dbReference type="Proteomes" id="UP000539372"/>
    </source>
</evidence>
<dbReference type="SUPFAM" id="SSF55961">
    <property type="entry name" value="Bet v1-like"/>
    <property type="match status" value="1"/>
</dbReference>
<evidence type="ECO:0000259" key="2">
    <source>
        <dbReference type="Pfam" id="PF08327"/>
    </source>
</evidence>
<comment type="caution">
    <text evidence="3">The sequence shown here is derived from an EMBL/GenBank/DDBJ whole genome shotgun (WGS) entry which is preliminary data.</text>
</comment>
<dbReference type="Proteomes" id="UP000539372">
    <property type="component" value="Unassembled WGS sequence"/>
</dbReference>
<sequence length="177" mass="20436">MTDVTEAGSPCVMDDPTTLRIERLLPGPLDRAWRYLTVSDLRRQWLASGEMTLEEGASFELVWRNEELSDPPGTRPEGFPEEHRMTCRIVEVDAPRKLVFTWGEKAEVMFQLEERGDDVLFTVIHSRVTDRAILLNVSAGWHAHLDVLVARANGRKPESFWDRWLSLKSDYERRLNA</sequence>
<evidence type="ECO:0000313" key="3">
    <source>
        <dbReference type="EMBL" id="NMM44295.1"/>
    </source>
</evidence>
<dbReference type="InterPro" id="IPR023393">
    <property type="entry name" value="START-like_dom_sf"/>
</dbReference>
<dbReference type="CDD" id="cd08899">
    <property type="entry name" value="SRPBCC_CalC_Aha1-like_6"/>
    <property type="match status" value="1"/>
</dbReference>
<accession>A0A7Y0DZ80</accession>
<evidence type="ECO:0000256" key="1">
    <source>
        <dbReference type="ARBA" id="ARBA00006817"/>
    </source>
</evidence>
<dbReference type="Pfam" id="PF08327">
    <property type="entry name" value="AHSA1"/>
    <property type="match status" value="1"/>
</dbReference>
<reference evidence="3 4" key="1">
    <citation type="submission" date="2020-04" db="EMBL/GenBank/DDBJ databases">
        <title>Rhodospirillaceae bacterium KN72 isolated from deep sea.</title>
        <authorList>
            <person name="Zhang D.-C."/>
        </authorList>
    </citation>
    <scope>NUCLEOTIDE SEQUENCE [LARGE SCALE GENOMIC DNA]</scope>
    <source>
        <strain evidence="3 4">KN72</strain>
    </source>
</reference>
<comment type="similarity">
    <text evidence="1">Belongs to the AHA1 family.</text>
</comment>
<proteinExistence type="inferred from homology"/>
<dbReference type="EMBL" id="JABBNT010000002">
    <property type="protein sequence ID" value="NMM44295.1"/>
    <property type="molecule type" value="Genomic_DNA"/>
</dbReference>
<dbReference type="AlphaFoldDB" id="A0A7Y0DZ80"/>